<evidence type="ECO:0000313" key="10">
    <source>
        <dbReference type="Proteomes" id="UP000186074"/>
    </source>
</evidence>
<feature type="domain" description="PAS" evidence="7">
    <location>
        <begin position="419"/>
        <end position="489"/>
    </location>
</feature>
<dbReference type="SUPFAM" id="SSF55785">
    <property type="entry name" value="PYP-like sensor domain (PAS domain)"/>
    <property type="match status" value="4"/>
</dbReference>
<evidence type="ECO:0000259" key="8">
    <source>
        <dbReference type="PROSITE" id="PS50113"/>
    </source>
</evidence>
<evidence type="ECO:0000256" key="4">
    <source>
        <dbReference type="ARBA" id="ARBA00022679"/>
    </source>
</evidence>
<evidence type="ECO:0000256" key="2">
    <source>
        <dbReference type="ARBA" id="ARBA00012438"/>
    </source>
</evidence>
<dbReference type="Gene3D" id="1.10.287.130">
    <property type="match status" value="1"/>
</dbReference>
<dbReference type="SMART" id="SM00091">
    <property type="entry name" value="PAS"/>
    <property type="match status" value="4"/>
</dbReference>
<dbReference type="PANTHER" id="PTHR43304:SF1">
    <property type="entry name" value="PAC DOMAIN-CONTAINING PROTEIN"/>
    <property type="match status" value="1"/>
</dbReference>
<dbReference type="KEGG" id="alp:LPB137_08250"/>
<evidence type="ECO:0000259" key="7">
    <source>
        <dbReference type="PROSITE" id="PS50112"/>
    </source>
</evidence>
<dbReference type="InterPro" id="IPR005467">
    <property type="entry name" value="His_kinase_dom"/>
</dbReference>
<dbReference type="OrthoDB" id="9805967at2"/>
<accession>A0A1P8KMU4</accession>
<dbReference type="PROSITE" id="PS50112">
    <property type="entry name" value="PAS"/>
    <property type="match status" value="3"/>
</dbReference>
<dbReference type="SMART" id="SM00086">
    <property type="entry name" value="PAC"/>
    <property type="match status" value="4"/>
</dbReference>
<evidence type="ECO:0000256" key="1">
    <source>
        <dbReference type="ARBA" id="ARBA00000085"/>
    </source>
</evidence>
<dbReference type="Pfam" id="PF02518">
    <property type="entry name" value="HATPase_c"/>
    <property type="match status" value="1"/>
</dbReference>
<feature type="domain" description="PAC" evidence="8">
    <location>
        <begin position="364"/>
        <end position="418"/>
    </location>
</feature>
<dbReference type="RefSeq" id="WP_076086922.1">
    <property type="nucleotide sequence ID" value="NZ_CP019070.1"/>
</dbReference>
<dbReference type="PROSITE" id="PS50109">
    <property type="entry name" value="HIS_KIN"/>
    <property type="match status" value="1"/>
</dbReference>
<evidence type="ECO:0000256" key="3">
    <source>
        <dbReference type="ARBA" id="ARBA00022553"/>
    </source>
</evidence>
<dbReference type="InterPro" id="IPR013656">
    <property type="entry name" value="PAS_4"/>
</dbReference>
<dbReference type="InterPro" id="IPR036097">
    <property type="entry name" value="HisK_dim/P_sf"/>
</dbReference>
<dbReference type="CDD" id="cd00130">
    <property type="entry name" value="PAS"/>
    <property type="match status" value="4"/>
</dbReference>
<dbReference type="Pfam" id="PF08448">
    <property type="entry name" value="PAS_4"/>
    <property type="match status" value="2"/>
</dbReference>
<dbReference type="Pfam" id="PF08447">
    <property type="entry name" value="PAS_3"/>
    <property type="match status" value="1"/>
</dbReference>
<evidence type="ECO:0000259" key="6">
    <source>
        <dbReference type="PROSITE" id="PS50109"/>
    </source>
</evidence>
<dbReference type="CDD" id="cd00082">
    <property type="entry name" value="HisKA"/>
    <property type="match status" value="1"/>
</dbReference>
<dbReference type="EMBL" id="CP019070">
    <property type="protein sequence ID" value="APW65848.1"/>
    <property type="molecule type" value="Genomic_DNA"/>
</dbReference>
<dbReference type="AlphaFoldDB" id="A0A1P8KMU4"/>
<dbReference type="SUPFAM" id="SSF47384">
    <property type="entry name" value="Homodimeric domain of signal transducing histidine kinase"/>
    <property type="match status" value="1"/>
</dbReference>
<dbReference type="SMART" id="SM00065">
    <property type="entry name" value="GAF"/>
    <property type="match status" value="1"/>
</dbReference>
<dbReference type="InterPro" id="IPR003018">
    <property type="entry name" value="GAF"/>
</dbReference>
<name>A0A1P8KMU4_9BACT</name>
<keyword evidence="3" id="KW-0597">Phosphoprotein</keyword>
<reference evidence="9 10" key="1">
    <citation type="submission" date="2017-01" db="EMBL/GenBank/DDBJ databases">
        <title>Genome sequencing of Arcobacter sp. LPB0137.</title>
        <authorList>
            <person name="Lee G.-W."/>
            <person name="Yi H."/>
        </authorList>
    </citation>
    <scope>NUCLEOTIDE SEQUENCE [LARGE SCALE GENOMIC DNA]</scope>
    <source>
        <strain evidence="9 10">LPB0137</strain>
    </source>
</reference>
<evidence type="ECO:0000256" key="5">
    <source>
        <dbReference type="ARBA" id="ARBA00022777"/>
    </source>
</evidence>
<dbReference type="InterPro" id="IPR000700">
    <property type="entry name" value="PAS-assoc_C"/>
</dbReference>
<dbReference type="Pfam" id="PF13185">
    <property type="entry name" value="GAF_2"/>
    <property type="match status" value="1"/>
</dbReference>
<dbReference type="GO" id="GO:0000155">
    <property type="term" value="F:phosphorelay sensor kinase activity"/>
    <property type="evidence" value="ECO:0007669"/>
    <property type="project" value="InterPro"/>
</dbReference>
<dbReference type="InterPro" id="IPR013655">
    <property type="entry name" value="PAS_fold_3"/>
</dbReference>
<dbReference type="InterPro" id="IPR035965">
    <property type="entry name" value="PAS-like_dom_sf"/>
</dbReference>
<dbReference type="Gene3D" id="3.30.565.10">
    <property type="entry name" value="Histidine kinase-like ATPase, C-terminal domain"/>
    <property type="match status" value="1"/>
</dbReference>
<dbReference type="EC" id="2.7.13.3" evidence="2"/>
<keyword evidence="4" id="KW-0808">Transferase</keyword>
<feature type="domain" description="Histidine kinase" evidence="6">
    <location>
        <begin position="699"/>
        <end position="918"/>
    </location>
</feature>
<feature type="domain" description="PAS" evidence="7">
    <location>
        <begin position="6"/>
        <end position="76"/>
    </location>
</feature>
<feature type="domain" description="PAS" evidence="7">
    <location>
        <begin position="583"/>
        <end position="629"/>
    </location>
</feature>
<dbReference type="Gene3D" id="3.30.450.40">
    <property type="match status" value="1"/>
</dbReference>
<dbReference type="InterPro" id="IPR001610">
    <property type="entry name" value="PAC"/>
</dbReference>
<comment type="catalytic activity">
    <reaction evidence="1">
        <text>ATP + protein L-histidine = ADP + protein N-phospho-L-histidine.</text>
        <dbReference type="EC" id="2.7.13.3"/>
    </reaction>
</comment>
<dbReference type="Gene3D" id="3.30.450.20">
    <property type="entry name" value="PAS domain"/>
    <property type="match status" value="4"/>
</dbReference>
<protein>
    <recommendedName>
        <fullName evidence="2">histidine kinase</fullName>
        <ecNumber evidence="2">2.7.13.3</ecNumber>
    </recommendedName>
</protein>
<dbReference type="Proteomes" id="UP000186074">
    <property type="component" value="Chromosome"/>
</dbReference>
<dbReference type="SUPFAM" id="SSF55874">
    <property type="entry name" value="ATPase domain of HSP90 chaperone/DNA topoisomerase II/histidine kinase"/>
    <property type="match status" value="1"/>
</dbReference>
<keyword evidence="10" id="KW-1185">Reference proteome</keyword>
<dbReference type="PROSITE" id="PS50113">
    <property type="entry name" value="PAC"/>
    <property type="match status" value="3"/>
</dbReference>
<feature type="domain" description="PAC" evidence="8">
    <location>
        <begin position="634"/>
        <end position="686"/>
    </location>
</feature>
<dbReference type="NCBIfam" id="TIGR00229">
    <property type="entry name" value="sensory_box"/>
    <property type="match status" value="4"/>
</dbReference>
<gene>
    <name evidence="9" type="ORF">LPB137_08250</name>
</gene>
<dbReference type="InterPro" id="IPR052162">
    <property type="entry name" value="Sensor_kinase/Photoreceptor"/>
</dbReference>
<evidence type="ECO:0000313" key="9">
    <source>
        <dbReference type="EMBL" id="APW65848.1"/>
    </source>
</evidence>
<keyword evidence="5" id="KW-0418">Kinase</keyword>
<sequence>MKTKHDIQQLHNFIELISDLAFVKNFKGQFTHINEAFVELVGKKREDIYLKTDFDLFPKEEALKFKKVDDEIFKSKKSNNSIEEQLIHYNGTISYFNTSKQVLYDLEENEIGLFCVAKNITIRKEYEIIYRDNQLLLEYIAMQNKLKPILDKIVLLAEQRNINSMCSILLLDKEKKHLLNCSAPSLPIFYTNAINGVEIGEKVGSCGSAAFKKKRVIVENINTHENWKDYLELTNKANLHSCWSQPIISSNNEVLGTFAIYNTTPKAPSSFELKLISAYSNLAAIAIEKDNNYRTILENEYQLSLLFNNTHSGLIYVNEKNEIQKANQRFIDIFGYETVEEIKGLNDTSFYLPNITYENIKEKLNGEYQFKKKDGTSIWCEFSGKLLNKEISSDLSKGVLWTINDISSRKVIEEELKQSEYFNKNILETIPNMLWLKDMNGFYITCNRQFEKFYNIKKEKIIGKTDYDFEKKEIAKELRNFDKLTIKSSSTLTKEQWLTSFDNKRILSEITKRAITDKEGNIIGVLGISHDITKRYEAFEKVENLNKLAESLTKFQSSLLSLFDKGDAILFKWKNNKNYDAEYISSSVKKLLGYEKEEFLSKKLNYGNFIHKDDYDVALKELKGAIENKLDYFKHEPYRIVDKDNNIKWILDYTVFEKDSKNNITHFIGYITDITEQLKQQEIIFEQSKLVSMGEMIGNIAHQWRQPLSVISTISTACKLEKELDILEEDDFINKMEVINTNAQYLSQTIDDFRDFIKADRELNDFILSNAIKSFLNLANTNIVNHDINIVLDLDDDIILKNYQNDMIQAFINIINNSIDAFENTSNKEKFFFIKTSKINNKTIIKLKDNAGGIDINLLDKVFEPYTTNKHKSQGTGLGLNITYNFIVIGMKGEISVENLTYSYKGENYKGCEFTITL</sequence>
<dbReference type="Pfam" id="PF13426">
    <property type="entry name" value="PAS_9"/>
    <property type="match status" value="1"/>
</dbReference>
<dbReference type="STRING" id="1850254.LPB137_08250"/>
<dbReference type="SUPFAM" id="SSF55781">
    <property type="entry name" value="GAF domain-like"/>
    <property type="match status" value="1"/>
</dbReference>
<dbReference type="SMART" id="SM00387">
    <property type="entry name" value="HATPase_c"/>
    <property type="match status" value="1"/>
</dbReference>
<dbReference type="InterPro" id="IPR003661">
    <property type="entry name" value="HisK_dim/P_dom"/>
</dbReference>
<dbReference type="InterPro" id="IPR000014">
    <property type="entry name" value="PAS"/>
</dbReference>
<proteinExistence type="predicted"/>
<dbReference type="PANTHER" id="PTHR43304">
    <property type="entry name" value="PHYTOCHROME-LIKE PROTEIN CPH1"/>
    <property type="match status" value="1"/>
</dbReference>
<dbReference type="InterPro" id="IPR029016">
    <property type="entry name" value="GAF-like_dom_sf"/>
</dbReference>
<dbReference type="InterPro" id="IPR036890">
    <property type="entry name" value="HATPase_C_sf"/>
</dbReference>
<organism evidence="9 10">
    <name type="scientific">Poseidonibacter parvus</name>
    <dbReference type="NCBI Taxonomy" id="1850254"/>
    <lineage>
        <taxon>Bacteria</taxon>
        <taxon>Pseudomonadati</taxon>
        <taxon>Campylobacterota</taxon>
        <taxon>Epsilonproteobacteria</taxon>
        <taxon>Campylobacterales</taxon>
        <taxon>Arcobacteraceae</taxon>
        <taxon>Poseidonibacter</taxon>
    </lineage>
</organism>
<feature type="domain" description="PAC" evidence="8">
    <location>
        <begin position="492"/>
        <end position="544"/>
    </location>
</feature>
<dbReference type="InterPro" id="IPR003594">
    <property type="entry name" value="HATPase_dom"/>
</dbReference>